<feature type="domain" description="CSC1/OSCA1-like 7TM region" evidence="2">
    <location>
        <begin position="269"/>
        <end position="452"/>
    </location>
</feature>
<comment type="caution">
    <text evidence="3">The sequence shown here is derived from an EMBL/GenBank/DDBJ whole genome shotgun (WGS) entry which is preliminary data.</text>
</comment>
<protein>
    <submittedName>
        <fullName evidence="3">Transmembrane protein 63C</fullName>
    </submittedName>
</protein>
<dbReference type="GO" id="GO:0005886">
    <property type="term" value="C:plasma membrane"/>
    <property type="evidence" value="ECO:0007669"/>
    <property type="project" value="TreeGrafter"/>
</dbReference>
<gene>
    <name evidence="3" type="primary">TMEM63C_1</name>
    <name evidence="3" type="ORF">F1559_000597</name>
</gene>
<keyword evidence="4" id="KW-1185">Reference proteome</keyword>
<keyword evidence="1 3" id="KW-0812">Transmembrane</keyword>
<dbReference type="PANTHER" id="PTHR13018:SF5">
    <property type="entry name" value="RE44586P"/>
    <property type="match status" value="1"/>
</dbReference>
<dbReference type="InterPro" id="IPR045122">
    <property type="entry name" value="Csc1-like"/>
</dbReference>
<reference evidence="3 4" key="1">
    <citation type="journal article" date="2020" name="J. Phycol.">
        <title>Comparative genome analysis reveals Cyanidiococcus gen. nov., a new extremophilic red algal genus sister to Cyanidioschyzon (Cyanidioschyzonaceae, Rhodophyta).</title>
        <authorList>
            <person name="Liu S.-L."/>
            <person name="Chiang Y.-R."/>
            <person name="Yoon H.S."/>
            <person name="Fu H.-Y."/>
        </authorList>
    </citation>
    <scope>NUCLEOTIDE SEQUENCE [LARGE SCALE GENOMIC DNA]</scope>
    <source>
        <strain evidence="3 4">THAL066</strain>
    </source>
</reference>
<feature type="transmembrane region" description="Helical" evidence="1">
    <location>
        <begin position="261"/>
        <end position="280"/>
    </location>
</feature>
<sequence>MRIPLTRWRWTLHPGMQRRLCEQWRQTELARLSRALERLQVEPDPRMTSTDRIERFSGWVLVRFRDPCWCEQCFRDFGPSSARLVHVENMFSWHRYRAHNANDNDLGQALLDAPISVDGGEAGTQSLTCPSFEQRAVPSLSDIQWSHLGMPRWERWLREGALNLLFGLVLTFLSSPVAILSVLQVVTASAAKAGPASLEALVLRLQRWPHNWSHRVGSLSSRVWVSPNGILLCGRGNVWRMRLQQVVAHAMVASDTPTIPLSWSGVFLFSYLPVGLLMLINNAVPWMLRVLVAHEGHPTRSAEETSVLRKSIAYYLLNTLFLPSSGHEHRCGDRQMPQRALAVAERIFRGDNAFFYANFLIQLALTGNTLALLHPLHWHSLPLALAEACQAAPFDYPYAYAQVIKVLSIGFFLGPFVPLLWPFIWLYLVTRYAVDRYNLRWVHPPSHTDERISRAATNAASAVLVSAISILMLLSWLYDNFMLLGILFASLLYLMSVRLSMYWYPRALRPFHRILGFLPSGL</sequence>
<accession>A0A7J7IIQ6</accession>
<keyword evidence="1" id="KW-1133">Transmembrane helix</keyword>
<dbReference type="EMBL" id="VWRR01000008">
    <property type="protein sequence ID" value="KAF6002908.1"/>
    <property type="molecule type" value="Genomic_DNA"/>
</dbReference>
<dbReference type="GO" id="GO:0005227">
    <property type="term" value="F:calcium-activated cation channel activity"/>
    <property type="evidence" value="ECO:0007669"/>
    <property type="project" value="InterPro"/>
</dbReference>
<evidence type="ECO:0000256" key="1">
    <source>
        <dbReference type="SAM" id="Phobius"/>
    </source>
</evidence>
<evidence type="ECO:0000259" key="2">
    <source>
        <dbReference type="Pfam" id="PF02714"/>
    </source>
</evidence>
<feature type="transmembrane region" description="Helical" evidence="1">
    <location>
        <begin position="160"/>
        <end position="183"/>
    </location>
</feature>
<dbReference type="InterPro" id="IPR003864">
    <property type="entry name" value="CSC1/OSCA1-like_7TM"/>
</dbReference>
<feature type="transmembrane region" description="Helical" evidence="1">
    <location>
        <begin position="484"/>
        <end position="504"/>
    </location>
</feature>
<proteinExistence type="predicted"/>
<dbReference type="Proteomes" id="UP000530660">
    <property type="component" value="Unassembled WGS sequence"/>
</dbReference>
<dbReference type="Pfam" id="PF02714">
    <property type="entry name" value="RSN1_7TM"/>
    <property type="match status" value="1"/>
</dbReference>
<feature type="transmembrane region" description="Helical" evidence="1">
    <location>
        <begin position="406"/>
        <end position="434"/>
    </location>
</feature>
<dbReference type="OrthoDB" id="1689567at2759"/>
<dbReference type="PANTHER" id="PTHR13018">
    <property type="entry name" value="PROBABLE MEMBRANE PROTEIN DUF221-RELATED"/>
    <property type="match status" value="1"/>
</dbReference>
<name>A0A7J7IIQ6_9RHOD</name>
<feature type="transmembrane region" description="Helical" evidence="1">
    <location>
        <begin position="353"/>
        <end position="373"/>
    </location>
</feature>
<feature type="transmembrane region" description="Helical" evidence="1">
    <location>
        <begin position="455"/>
        <end position="478"/>
    </location>
</feature>
<organism evidence="3 4">
    <name type="scientific">Cyanidiococcus yangmingshanensis</name>
    <dbReference type="NCBI Taxonomy" id="2690220"/>
    <lineage>
        <taxon>Eukaryota</taxon>
        <taxon>Rhodophyta</taxon>
        <taxon>Bangiophyceae</taxon>
        <taxon>Cyanidiales</taxon>
        <taxon>Cyanidiaceae</taxon>
        <taxon>Cyanidiococcus</taxon>
    </lineage>
</organism>
<dbReference type="AlphaFoldDB" id="A0A7J7IIQ6"/>
<evidence type="ECO:0000313" key="4">
    <source>
        <dbReference type="Proteomes" id="UP000530660"/>
    </source>
</evidence>
<keyword evidence="1" id="KW-0472">Membrane</keyword>
<evidence type="ECO:0000313" key="3">
    <source>
        <dbReference type="EMBL" id="KAF6002908.1"/>
    </source>
</evidence>